<evidence type="ECO:0000313" key="1">
    <source>
        <dbReference type="EnsemblFungi" id="FOXG_08960P0"/>
    </source>
</evidence>
<dbReference type="EnsemblFungi" id="FOXG_08960T0">
    <property type="protein sequence ID" value="FOXG_08960P0"/>
    <property type="gene ID" value="FOXG_08960"/>
</dbReference>
<proteinExistence type="predicted"/>
<dbReference type="AlphaFoldDB" id="A0A0D2XY89"/>
<protein>
    <submittedName>
        <fullName evidence="1">Uncharacterized protein</fullName>
    </submittedName>
</protein>
<sequence>MQGAPRTSGYYLAQQFGFNGVDVGYTGLQPRPDSRRRQVVHVAFSSFQNGTTTKHKNCHSGADGSLGVSCALDIFGDYSHFYNISVKNTGGTTWRGTLIDTVTGKSDVIGEWMLPSSAGKMLNGRVSFFEYYNWSDGTTNHDCSKQPFNSQVFFATSPQRQKELVVAKSPSFTRPANASKKLNLKATQTGKGYQIQAGFK</sequence>
<evidence type="ECO:0000313" key="2">
    <source>
        <dbReference type="Proteomes" id="UP000002489"/>
    </source>
</evidence>
<reference evidence="2" key="1">
    <citation type="journal article" date="2012" name="Mol. Plant Microbe Interact.">
        <title>A highly conserved effector in Fusarium oxysporum is required for full virulence on Arabidopsis.</title>
        <authorList>
            <person name="Thatcher L.F."/>
            <person name="Gardiner D.M."/>
            <person name="Kazan K."/>
            <person name="Manners J."/>
        </authorList>
    </citation>
    <scope>NUCLEOTIDE SEQUENCE [LARGE SCALE GENOMIC DNA]</scope>
    <source>
        <strain evidence="2">Fo5176</strain>
    </source>
</reference>
<name>A0A0D2XY89_FUSOF</name>
<gene>
    <name evidence="1" type="primary">28950551</name>
</gene>
<reference evidence="1" key="2">
    <citation type="submission" date="2025-08" db="UniProtKB">
        <authorList>
            <consortium name="EnsemblFungi"/>
        </authorList>
    </citation>
    <scope>IDENTIFICATION</scope>
    <source>
        <strain evidence="1">4287 / CBS 123668 / FGSC 9935 / NRRL 34936</strain>
    </source>
</reference>
<dbReference type="Proteomes" id="UP000002489">
    <property type="component" value="Unassembled WGS sequence"/>
</dbReference>
<dbReference type="STRING" id="426428.A0A0D2XY89"/>
<accession>A0A0D2XY89</accession>
<dbReference type="VEuPathDB" id="FungiDB:FOXG_08960"/>
<organism evidence="1 2">
    <name type="scientific">Fusarium oxysporum (strain Fo5176)</name>
    <name type="common">Fusarium vascular wilt</name>
    <dbReference type="NCBI Taxonomy" id="660025"/>
    <lineage>
        <taxon>Eukaryota</taxon>
        <taxon>Fungi</taxon>
        <taxon>Dikarya</taxon>
        <taxon>Ascomycota</taxon>
        <taxon>Pezizomycotina</taxon>
        <taxon>Sordariomycetes</taxon>
        <taxon>Hypocreomycetidae</taxon>
        <taxon>Hypocreales</taxon>
        <taxon>Nectriaceae</taxon>
        <taxon>Fusarium</taxon>
        <taxon>Fusarium oxysporum species complex</taxon>
    </lineage>
</organism>